<dbReference type="RefSeq" id="WP_008426971.1">
    <property type="nucleotide sequence ID" value="NZ_AOIA01000162.1"/>
</dbReference>
<keyword evidence="1" id="KW-0812">Transmembrane</keyword>
<keyword evidence="3" id="KW-1185">Reference proteome</keyword>
<keyword evidence="1" id="KW-1133">Transmembrane helix</keyword>
<evidence type="ECO:0000313" key="2">
    <source>
        <dbReference type="EMBL" id="ELY51534.1"/>
    </source>
</evidence>
<reference evidence="2 3" key="1">
    <citation type="journal article" date="2014" name="PLoS Genet.">
        <title>Phylogenetically driven sequencing of extremely halophilic archaea reveals strategies for static and dynamic osmo-response.</title>
        <authorList>
            <person name="Becker E.A."/>
            <person name="Seitzer P.M."/>
            <person name="Tritt A."/>
            <person name="Larsen D."/>
            <person name="Krusor M."/>
            <person name="Yao A.I."/>
            <person name="Wu D."/>
            <person name="Madern D."/>
            <person name="Eisen J.A."/>
            <person name="Darling A.E."/>
            <person name="Facciotti M.T."/>
        </authorList>
    </citation>
    <scope>NUCLEOTIDE SEQUENCE [LARGE SCALE GENOMIC DNA]</scope>
    <source>
        <strain evidence="2 3">DSM 18795</strain>
    </source>
</reference>
<dbReference type="Proteomes" id="UP000011531">
    <property type="component" value="Unassembled WGS sequence"/>
</dbReference>
<protein>
    <submittedName>
        <fullName evidence="2">Uncharacterized protein</fullName>
    </submittedName>
</protein>
<organism evidence="2 3">
    <name type="scientific">Natronococcus jeotgali DSM 18795</name>
    <dbReference type="NCBI Taxonomy" id="1227498"/>
    <lineage>
        <taxon>Archaea</taxon>
        <taxon>Methanobacteriati</taxon>
        <taxon>Methanobacteriota</taxon>
        <taxon>Stenosarchaea group</taxon>
        <taxon>Halobacteria</taxon>
        <taxon>Halobacteriales</taxon>
        <taxon>Natrialbaceae</taxon>
        <taxon>Natronococcus</taxon>
    </lineage>
</organism>
<keyword evidence="1" id="KW-0472">Membrane</keyword>
<evidence type="ECO:0000313" key="3">
    <source>
        <dbReference type="Proteomes" id="UP000011531"/>
    </source>
</evidence>
<accession>L9WQ01</accession>
<gene>
    <name evidence="2" type="ORF">C492_20675</name>
</gene>
<evidence type="ECO:0000256" key="1">
    <source>
        <dbReference type="SAM" id="Phobius"/>
    </source>
</evidence>
<dbReference type="AlphaFoldDB" id="L9WQ01"/>
<name>L9WQ01_9EURY</name>
<proteinExistence type="predicted"/>
<dbReference type="EMBL" id="AOIA01000162">
    <property type="protein sequence ID" value="ELY51534.1"/>
    <property type="molecule type" value="Genomic_DNA"/>
</dbReference>
<comment type="caution">
    <text evidence="2">The sequence shown here is derived from an EMBL/GenBank/DDBJ whole genome shotgun (WGS) entry which is preliminary data.</text>
</comment>
<feature type="transmembrane region" description="Helical" evidence="1">
    <location>
        <begin position="31"/>
        <end position="52"/>
    </location>
</feature>
<sequence>MDLTQVGLGLALLAVSSLTFVGPAVLESDLLGYALTGSALVVGTCALFADIVREQRV</sequence>